<accession>A0A1F6MRQ5</accession>
<evidence type="ECO:0000313" key="2">
    <source>
        <dbReference type="EMBL" id="OGH74344.1"/>
    </source>
</evidence>
<feature type="region of interest" description="Disordered" evidence="1">
    <location>
        <begin position="123"/>
        <end position="167"/>
    </location>
</feature>
<proteinExistence type="predicted"/>
<name>A0A1F6MRQ5_9BACT</name>
<comment type="caution">
    <text evidence="2">The sequence shown here is derived from an EMBL/GenBank/DDBJ whole genome shotgun (WGS) entry which is preliminary data.</text>
</comment>
<sequence>MSSLDRLIDLAKQTGSKLIVHDPMEGRDLVILGIDEFERLVLADKNFDSDFRDLSGSEMLGKINRDISIWRARQEEEEKWDRELAWDEELDSASPFDPFQEMDSQTSAWHSAGAVLENRYGKQRGEDFDSDDIDEDEEEEIDRGSFMSAGSSSEIKIEDVPFGSEQKTTPIPLIKNLEGGGWKEESLLEEEPVFYEEPV</sequence>
<dbReference type="Proteomes" id="UP000178347">
    <property type="component" value="Unassembled WGS sequence"/>
</dbReference>
<gene>
    <name evidence="2" type="ORF">A3G00_04625</name>
</gene>
<evidence type="ECO:0000256" key="1">
    <source>
        <dbReference type="SAM" id="MobiDB-lite"/>
    </source>
</evidence>
<reference evidence="2 3" key="1">
    <citation type="journal article" date="2016" name="Nat. Commun.">
        <title>Thousands of microbial genomes shed light on interconnected biogeochemical processes in an aquifer system.</title>
        <authorList>
            <person name="Anantharaman K."/>
            <person name="Brown C.T."/>
            <person name="Hug L.A."/>
            <person name="Sharon I."/>
            <person name="Castelle C.J."/>
            <person name="Probst A.J."/>
            <person name="Thomas B.C."/>
            <person name="Singh A."/>
            <person name="Wilkins M.J."/>
            <person name="Karaoz U."/>
            <person name="Brodie E.L."/>
            <person name="Williams K.H."/>
            <person name="Hubbard S.S."/>
            <person name="Banfield J.F."/>
        </authorList>
    </citation>
    <scope>NUCLEOTIDE SEQUENCE [LARGE SCALE GENOMIC DNA]</scope>
</reference>
<dbReference type="AlphaFoldDB" id="A0A1F6MRQ5"/>
<evidence type="ECO:0000313" key="3">
    <source>
        <dbReference type="Proteomes" id="UP000178347"/>
    </source>
</evidence>
<organism evidence="2 3">
    <name type="scientific">Candidatus Magasanikbacteria bacterium RIFCSPLOWO2_12_FULL_43_12</name>
    <dbReference type="NCBI Taxonomy" id="1798692"/>
    <lineage>
        <taxon>Bacteria</taxon>
        <taxon>Candidatus Magasanikiibacteriota</taxon>
    </lineage>
</organism>
<dbReference type="EMBL" id="MFQN01000018">
    <property type="protein sequence ID" value="OGH74344.1"/>
    <property type="molecule type" value="Genomic_DNA"/>
</dbReference>
<protein>
    <submittedName>
        <fullName evidence="2">Uncharacterized protein</fullName>
    </submittedName>
</protein>
<feature type="compositionally biased region" description="Acidic residues" evidence="1">
    <location>
        <begin position="128"/>
        <end position="141"/>
    </location>
</feature>